<gene>
    <name evidence="16" type="ORF">KK488_12715</name>
</gene>
<evidence type="ECO:0000256" key="8">
    <source>
        <dbReference type="ARBA" id="ARBA00023077"/>
    </source>
</evidence>
<evidence type="ECO:0000256" key="4">
    <source>
        <dbReference type="ARBA" id="ARBA00022496"/>
    </source>
</evidence>
<dbReference type="InterPro" id="IPR036942">
    <property type="entry name" value="Beta-barrel_TonB_sf"/>
</dbReference>
<evidence type="ECO:0000256" key="7">
    <source>
        <dbReference type="ARBA" id="ARBA00023065"/>
    </source>
</evidence>
<dbReference type="EMBL" id="JAHGAW010000008">
    <property type="protein sequence ID" value="MBT2187809.1"/>
    <property type="molecule type" value="Genomic_DNA"/>
</dbReference>
<accession>A0A9X1DDA9</accession>
<feature type="domain" description="TonB-dependent receptor-like beta-barrel" evidence="14">
    <location>
        <begin position="366"/>
        <end position="851"/>
    </location>
</feature>
<sequence length="902" mass="96526">MAVSASRGFRVLMATSALVWTATPGFGQANTAPQAATPGTDDIIVTANRQGDTLLSKVPMSIVAKTQEALDQQGVKVAADLSRIVPALRIDDVTSGSSNISIRGVRSEVGSATTGVYIDDTPLQARTLGGSASGGGAFIPPIFDLQRVEVLKGPQGTLYGGSSQGGTVRFISVQPSLTTSSVSGRAEVNQVEKGEPGYEVGVAVGVPLIQEVMGLRIAAFERHTGGYINYIDRRNTANPVSKDDNWREQRLLRATLAIEPVTDLKINPSFVYAFDKKNAFDTLYRSIPAYTTPAYGTYLDAAPVGSPTAALGRGSPVGGRWTSGATGGLLPVGYVPPTTSGIVTDVPGSVGRRVWIHAAHTYPALNLGDYDSLETTNVADNYGGPVSRERNGRTNEMYMGNLALELDVGKLNIKSVSSYLKDTGKGTFTSSLISGVNATSTVGYAPSVNSPFIFDAAGPIVSLFDFNARREAKTQEVRLTYPQDESGISFVVGGYWNNATTVSTSINTNDRSAARLATFGIGQTFFPVHTAADIASLIQQEVVQNLEETSTAIFGEASYAFTDKLKLTLGARYSHEKIKYDQRTWGLLYNSAFGVGTLISGGSLEKPFTPKISLSYQATDDDLFYVTAAKGYRIGGVQGQASPTVCANDLAALGITNTPSTYGSDSVWNYEAGAKVRAFDRRLQLSGSVFYVKWSRPQTPYTLPTCAFQFTTNIGEAVSQGFDLQGTLRVANGFSIDFALGYTDAHFTQDVLTEPNAQGVRQLLVGKGMKLMEVPEWTGSLGARYEFAVNDGWKAYLFGSYQYTGSYKNTLGPGVLSYSPDSFTTPAIPNVLARVGMSNEHWDISLFADNLFGNKTLRQADLVGRTSCRDTNGCSTYGSYFPLVYGTALRPRTVGLTATIKY</sequence>
<evidence type="ECO:0000256" key="1">
    <source>
        <dbReference type="ARBA" id="ARBA00004571"/>
    </source>
</evidence>
<evidence type="ECO:0000256" key="2">
    <source>
        <dbReference type="ARBA" id="ARBA00022448"/>
    </source>
</evidence>
<evidence type="ECO:0000256" key="11">
    <source>
        <dbReference type="PROSITE-ProRule" id="PRU01360"/>
    </source>
</evidence>
<keyword evidence="16" id="KW-0675">Receptor</keyword>
<keyword evidence="6" id="KW-0408">Iron</keyword>
<keyword evidence="17" id="KW-1185">Reference proteome</keyword>
<dbReference type="PANTHER" id="PTHR32552">
    <property type="entry name" value="FERRICHROME IRON RECEPTOR-RELATED"/>
    <property type="match status" value="1"/>
</dbReference>
<dbReference type="GO" id="GO:0006826">
    <property type="term" value="P:iron ion transport"/>
    <property type="evidence" value="ECO:0007669"/>
    <property type="project" value="UniProtKB-KW"/>
</dbReference>
<organism evidence="16 17">
    <name type="scientific">Sphingobium nicotianae</name>
    <dbReference type="NCBI Taxonomy" id="2782607"/>
    <lineage>
        <taxon>Bacteria</taxon>
        <taxon>Pseudomonadati</taxon>
        <taxon>Pseudomonadota</taxon>
        <taxon>Alphaproteobacteria</taxon>
        <taxon>Sphingomonadales</taxon>
        <taxon>Sphingomonadaceae</taxon>
        <taxon>Sphingobium</taxon>
    </lineage>
</organism>
<dbReference type="InterPro" id="IPR000531">
    <property type="entry name" value="Beta-barrel_TonB"/>
</dbReference>
<dbReference type="SUPFAM" id="SSF56935">
    <property type="entry name" value="Porins"/>
    <property type="match status" value="1"/>
</dbReference>
<comment type="caution">
    <text evidence="16">The sequence shown here is derived from an EMBL/GenBank/DDBJ whole genome shotgun (WGS) entry which is preliminary data.</text>
</comment>
<feature type="domain" description="TonB-dependent receptor plug" evidence="15">
    <location>
        <begin position="56"/>
        <end position="167"/>
    </location>
</feature>
<dbReference type="InterPro" id="IPR012910">
    <property type="entry name" value="Plug_dom"/>
</dbReference>
<dbReference type="Proteomes" id="UP001138757">
    <property type="component" value="Unassembled WGS sequence"/>
</dbReference>
<keyword evidence="13" id="KW-0732">Signal</keyword>
<keyword evidence="8 12" id="KW-0798">TonB box</keyword>
<dbReference type="Pfam" id="PF00593">
    <property type="entry name" value="TonB_dep_Rec_b-barrel"/>
    <property type="match status" value="1"/>
</dbReference>
<dbReference type="Pfam" id="PF07715">
    <property type="entry name" value="Plug"/>
    <property type="match status" value="1"/>
</dbReference>
<evidence type="ECO:0000313" key="16">
    <source>
        <dbReference type="EMBL" id="MBT2187809.1"/>
    </source>
</evidence>
<keyword evidence="3 11" id="KW-1134">Transmembrane beta strand</keyword>
<evidence type="ECO:0000256" key="3">
    <source>
        <dbReference type="ARBA" id="ARBA00022452"/>
    </source>
</evidence>
<dbReference type="RefSeq" id="WP_214624069.1">
    <property type="nucleotide sequence ID" value="NZ_JAHGAW010000008.1"/>
</dbReference>
<dbReference type="Gene3D" id="2.40.170.20">
    <property type="entry name" value="TonB-dependent receptor, beta-barrel domain"/>
    <property type="match status" value="2"/>
</dbReference>
<evidence type="ECO:0000313" key="17">
    <source>
        <dbReference type="Proteomes" id="UP001138757"/>
    </source>
</evidence>
<evidence type="ECO:0000256" key="6">
    <source>
        <dbReference type="ARBA" id="ARBA00023004"/>
    </source>
</evidence>
<evidence type="ECO:0000256" key="13">
    <source>
        <dbReference type="SAM" id="SignalP"/>
    </source>
</evidence>
<proteinExistence type="inferred from homology"/>
<comment type="subcellular location">
    <subcellularLocation>
        <location evidence="1 11">Cell outer membrane</location>
        <topology evidence="1 11">Multi-pass membrane protein</topology>
    </subcellularLocation>
</comment>
<dbReference type="PANTHER" id="PTHR32552:SF81">
    <property type="entry name" value="TONB-DEPENDENT OUTER MEMBRANE RECEPTOR"/>
    <property type="match status" value="1"/>
</dbReference>
<evidence type="ECO:0000256" key="10">
    <source>
        <dbReference type="ARBA" id="ARBA00023237"/>
    </source>
</evidence>
<protein>
    <submittedName>
        <fullName evidence="16">TonB-dependent receptor</fullName>
    </submittedName>
</protein>
<feature type="chain" id="PRO_5040843900" evidence="13">
    <location>
        <begin position="30"/>
        <end position="902"/>
    </location>
</feature>
<dbReference type="InterPro" id="IPR039426">
    <property type="entry name" value="TonB-dep_rcpt-like"/>
</dbReference>
<feature type="signal peptide" evidence="13">
    <location>
        <begin position="1"/>
        <end position="29"/>
    </location>
</feature>
<evidence type="ECO:0000256" key="12">
    <source>
        <dbReference type="RuleBase" id="RU003357"/>
    </source>
</evidence>
<evidence type="ECO:0000259" key="14">
    <source>
        <dbReference type="Pfam" id="PF00593"/>
    </source>
</evidence>
<reference evidence="16" key="1">
    <citation type="submission" date="2021-05" db="EMBL/GenBank/DDBJ databases">
        <title>Genome of Sphingobium sp. strain.</title>
        <authorList>
            <person name="Fan R."/>
        </authorList>
    </citation>
    <scope>NUCLEOTIDE SEQUENCE</scope>
    <source>
        <strain evidence="16">H33</strain>
    </source>
</reference>
<evidence type="ECO:0000259" key="15">
    <source>
        <dbReference type="Pfam" id="PF07715"/>
    </source>
</evidence>
<dbReference type="PROSITE" id="PS52016">
    <property type="entry name" value="TONB_DEPENDENT_REC_3"/>
    <property type="match status" value="1"/>
</dbReference>
<dbReference type="AlphaFoldDB" id="A0A9X1DDA9"/>
<name>A0A9X1DDA9_9SPHN</name>
<evidence type="ECO:0000256" key="5">
    <source>
        <dbReference type="ARBA" id="ARBA00022692"/>
    </source>
</evidence>
<keyword evidence="4" id="KW-0410">Iron transport</keyword>
<keyword evidence="10 11" id="KW-0998">Cell outer membrane</keyword>
<keyword evidence="7" id="KW-0406">Ion transport</keyword>
<keyword evidence="2 11" id="KW-0813">Transport</keyword>
<dbReference type="GO" id="GO:0009279">
    <property type="term" value="C:cell outer membrane"/>
    <property type="evidence" value="ECO:0007669"/>
    <property type="project" value="UniProtKB-SubCell"/>
</dbReference>
<comment type="similarity">
    <text evidence="11 12">Belongs to the TonB-dependent receptor family.</text>
</comment>
<evidence type="ECO:0000256" key="9">
    <source>
        <dbReference type="ARBA" id="ARBA00023136"/>
    </source>
</evidence>
<keyword evidence="5 11" id="KW-0812">Transmembrane</keyword>
<keyword evidence="9 11" id="KW-0472">Membrane</keyword>